<evidence type="ECO:0000256" key="1">
    <source>
        <dbReference type="ARBA" id="ARBA00004324"/>
    </source>
</evidence>
<gene>
    <name evidence="8" type="ORF">XENOCAPTIV_024526</name>
</gene>
<sequence length="247" mass="27914">MHQARMLSADSPQPGRRGTDSPASSEPTPANKGSPAPPQQQRSPAADQSEGAAEETGEGSSKMTLDIASFRKPGEKTFTQRARLFVGSLPLDVTEEEFKNLFAKYGKISDVFINRERGFGFETRTLAEIAKVEVDGTVLNNRPLKVRFATHGAALTVRNLLPVVTNELLEKLHHFYCDREREQPPRFAQPGTFEFEYASRWKALDEMEKQQREQVDRNIKEAKEKLESELEAAKNEHQLMLMRQGKR</sequence>
<protein>
    <recommendedName>
        <fullName evidence="7">RRM domain-containing protein</fullName>
    </recommendedName>
</protein>
<feature type="compositionally biased region" description="Low complexity" evidence="6">
    <location>
        <begin position="39"/>
        <end position="51"/>
    </location>
</feature>
<dbReference type="Proteomes" id="UP001434883">
    <property type="component" value="Unassembled WGS sequence"/>
</dbReference>
<dbReference type="PROSITE" id="PS50102">
    <property type="entry name" value="RRM"/>
    <property type="match status" value="1"/>
</dbReference>
<dbReference type="InterPro" id="IPR012975">
    <property type="entry name" value="NOPS"/>
</dbReference>
<dbReference type="Pfam" id="PF08075">
    <property type="entry name" value="NOPS"/>
    <property type="match status" value="1"/>
</dbReference>
<accession>A0ABV0QMU5</accession>
<keyword evidence="9" id="KW-1185">Reference proteome</keyword>
<organism evidence="8 9">
    <name type="scientific">Xenoophorus captivus</name>
    <dbReference type="NCBI Taxonomy" id="1517983"/>
    <lineage>
        <taxon>Eukaryota</taxon>
        <taxon>Metazoa</taxon>
        <taxon>Chordata</taxon>
        <taxon>Craniata</taxon>
        <taxon>Vertebrata</taxon>
        <taxon>Euteleostomi</taxon>
        <taxon>Actinopterygii</taxon>
        <taxon>Neopterygii</taxon>
        <taxon>Teleostei</taxon>
        <taxon>Neoteleostei</taxon>
        <taxon>Acanthomorphata</taxon>
        <taxon>Ovalentaria</taxon>
        <taxon>Atherinomorphae</taxon>
        <taxon>Cyprinodontiformes</taxon>
        <taxon>Goodeidae</taxon>
        <taxon>Xenoophorus</taxon>
    </lineage>
</organism>
<dbReference type="EMBL" id="JAHRIN010017379">
    <property type="protein sequence ID" value="MEQ2197164.1"/>
    <property type="molecule type" value="Genomic_DNA"/>
</dbReference>
<feature type="domain" description="RRM" evidence="7">
    <location>
        <begin position="82"/>
        <end position="151"/>
    </location>
</feature>
<keyword evidence="5" id="KW-0175">Coiled coil</keyword>
<dbReference type="InterPro" id="IPR035979">
    <property type="entry name" value="RBD_domain_sf"/>
</dbReference>
<dbReference type="InterPro" id="IPR000504">
    <property type="entry name" value="RRM_dom"/>
</dbReference>
<dbReference type="Gene3D" id="6.10.250.1170">
    <property type="match status" value="1"/>
</dbReference>
<dbReference type="InterPro" id="IPR012677">
    <property type="entry name" value="Nucleotide-bd_a/b_plait_sf"/>
</dbReference>
<evidence type="ECO:0000256" key="4">
    <source>
        <dbReference type="PROSITE-ProRule" id="PRU00176"/>
    </source>
</evidence>
<comment type="subcellular location">
    <subcellularLocation>
        <location evidence="1">Nucleus speckle</location>
    </subcellularLocation>
</comment>
<keyword evidence="2" id="KW-0677">Repeat</keyword>
<evidence type="ECO:0000256" key="3">
    <source>
        <dbReference type="ARBA" id="ARBA00022884"/>
    </source>
</evidence>
<feature type="coiled-coil region" evidence="5">
    <location>
        <begin position="205"/>
        <end position="243"/>
    </location>
</feature>
<dbReference type="PANTHER" id="PTHR23189">
    <property type="entry name" value="RNA RECOGNITION MOTIF-CONTAINING"/>
    <property type="match status" value="1"/>
</dbReference>
<evidence type="ECO:0000259" key="7">
    <source>
        <dbReference type="PROSITE" id="PS50102"/>
    </source>
</evidence>
<comment type="caution">
    <text evidence="8">The sequence shown here is derived from an EMBL/GenBank/DDBJ whole genome shotgun (WGS) entry which is preliminary data.</text>
</comment>
<reference evidence="8 9" key="1">
    <citation type="submission" date="2021-06" db="EMBL/GenBank/DDBJ databases">
        <authorList>
            <person name="Palmer J.M."/>
        </authorList>
    </citation>
    <scope>NUCLEOTIDE SEQUENCE [LARGE SCALE GENOMIC DNA]</scope>
    <source>
        <strain evidence="8 9">XC_2019</strain>
        <tissue evidence="8">Muscle</tissue>
    </source>
</reference>
<evidence type="ECO:0000256" key="5">
    <source>
        <dbReference type="SAM" id="Coils"/>
    </source>
</evidence>
<feature type="region of interest" description="Disordered" evidence="6">
    <location>
        <begin position="1"/>
        <end position="64"/>
    </location>
</feature>
<dbReference type="Gene3D" id="3.30.70.330">
    <property type="match status" value="1"/>
</dbReference>
<evidence type="ECO:0000256" key="2">
    <source>
        <dbReference type="ARBA" id="ARBA00022737"/>
    </source>
</evidence>
<evidence type="ECO:0000256" key="6">
    <source>
        <dbReference type="SAM" id="MobiDB-lite"/>
    </source>
</evidence>
<name>A0ABV0QMU5_9TELE</name>
<dbReference type="Pfam" id="PF00076">
    <property type="entry name" value="RRM_1"/>
    <property type="match status" value="1"/>
</dbReference>
<dbReference type="SUPFAM" id="SSF54928">
    <property type="entry name" value="RNA-binding domain, RBD"/>
    <property type="match status" value="1"/>
</dbReference>
<evidence type="ECO:0000313" key="9">
    <source>
        <dbReference type="Proteomes" id="UP001434883"/>
    </source>
</evidence>
<keyword evidence="3 4" id="KW-0694">RNA-binding</keyword>
<dbReference type="SMART" id="SM00360">
    <property type="entry name" value="RRM"/>
    <property type="match status" value="1"/>
</dbReference>
<evidence type="ECO:0000313" key="8">
    <source>
        <dbReference type="EMBL" id="MEQ2197164.1"/>
    </source>
</evidence>
<proteinExistence type="predicted"/>